<sequence>MNQRISELIENIYNARHEESSSGTLRSCSELFSVFSSMSGIELSNFICFWLSNQFKSNKFILVLGIGLIHCEGREDDQGLVWIEKLLANDQKTSVLIPSVLTLLAWVYVTRAFCNTENIPTCHYRYRGDKEASKRPYFEGIEKILAKICCKYLTKLKRKSHFLCLHEDDVNTSILQGISKIKLRKVKREDVENIEIEFGHIFENISSGKSPMAPKDQVSLIRTCISVILFLETQNSISSVWIILGFCESLSGKGLRPVDKFSICFDSTKEGLTSNKRINLGDEVLIGICKLTGRCLQILDANSADIKVKRILYAKIKDVLTTSLRRSVCDVLPYSSSYISSYTALANRILIRKLNS</sequence>
<reference evidence="1 2" key="1">
    <citation type="submission" date="2023-10" db="EMBL/GenBank/DDBJ databases">
        <title>Comparative genomics analysis reveals potential genetic determinants of host preference in Cryptosporidium xiaoi.</title>
        <authorList>
            <person name="Xiao L."/>
            <person name="Li J."/>
        </authorList>
    </citation>
    <scope>NUCLEOTIDE SEQUENCE [LARGE SCALE GENOMIC DNA]</scope>
    <source>
        <strain evidence="1 2">52996</strain>
    </source>
</reference>
<name>A0AAV9Y1X7_9CRYT</name>
<evidence type="ECO:0000313" key="1">
    <source>
        <dbReference type="EMBL" id="KAK6590822.1"/>
    </source>
</evidence>
<dbReference type="AlphaFoldDB" id="A0AAV9Y1X7"/>
<gene>
    <name evidence="1" type="ORF">RS030_122000</name>
</gene>
<dbReference type="Proteomes" id="UP001311799">
    <property type="component" value="Unassembled WGS sequence"/>
</dbReference>
<keyword evidence="2" id="KW-1185">Reference proteome</keyword>
<comment type="caution">
    <text evidence="1">The sequence shown here is derived from an EMBL/GenBank/DDBJ whole genome shotgun (WGS) entry which is preliminary data.</text>
</comment>
<protein>
    <submittedName>
        <fullName evidence="1">Uncharacterized protein</fullName>
    </submittedName>
</protein>
<dbReference type="EMBL" id="JAWDEY010000003">
    <property type="protein sequence ID" value="KAK6590822.1"/>
    <property type="molecule type" value="Genomic_DNA"/>
</dbReference>
<organism evidence="1 2">
    <name type="scientific">Cryptosporidium xiaoi</name>
    <dbReference type="NCBI Taxonomy" id="659607"/>
    <lineage>
        <taxon>Eukaryota</taxon>
        <taxon>Sar</taxon>
        <taxon>Alveolata</taxon>
        <taxon>Apicomplexa</taxon>
        <taxon>Conoidasida</taxon>
        <taxon>Coccidia</taxon>
        <taxon>Eucoccidiorida</taxon>
        <taxon>Eimeriorina</taxon>
        <taxon>Cryptosporidiidae</taxon>
        <taxon>Cryptosporidium</taxon>
    </lineage>
</organism>
<accession>A0AAV9Y1X7</accession>
<proteinExistence type="predicted"/>
<evidence type="ECO:0000313" key="2">
    <source>
        <dbReference type="Proteomes" id="UP001311799"/>
    </source>
</evidence>